<dbReference type="CDD" id="cd06261">
    <property type="entry name" value="TM_PBP2"/>
    <property type="match status" value="1"/>
</dbReference>
<sequence length="287" mass="31208">MGSRRKQKTEKSMIQNLYWKQVFQSPKTKIGLMVVIIFALAAIFAPVLAPHDPLLVNVSIKLKNPSAAYPLGTDQLGRCILSRLLWGSRYSLSYSFAVLLITVCVGVPIGLFAGYVGGKIDSIIMRIIDVFMAMPVFIVALAIAGTVGASGAHLILSLSVVSWAEYARLARALTLQEKNKNYMTALKAGGCGHARIIFRHVLRNILPSVIALATMEIGSIILSIAGFSFIGLGVQAPTPEWGIMLSDSKSYIQTYPRLMFYPGILIMIIVLAFNYLGEGIQNGTAQK</sequence>
<keyword evidence="3" id="KW-1003">Cell membrane</keyword>
<feature type="transmembrane region" description="Helical" evidence="8">
    <location>
        <begin position="92"/>
        <end position="116"/>
    </location>
</feature>
<keyword evidence="4 8" id="KW-0812">Transmembrane</keyword>
<evidence type="ECO:0000256" key="6">
    <source>
        <dbReference type="ARBA" id="ARBA00023136"/>
    </source>
</evidence>
<dbReference type="NCBIfam" id="NF045474">
    <property type="entry name" value="Opp2C"/>
    <property type="match status" value="1"/>
</dbReference>
<comment type="subcellular location">
    <subcellularLocation>
        <location evidence="1 8">Cell membrane</location>
        <topology evidence="1 8">Multi-pass membrane protein</topology>
    </subcellularLocation>
</comment>
<dbReference type="Proteomes" id="UP000408482">
    <property type="component" value="Unassembled WGS sequence"/>
</dbReference>
<evidence type="ECO:0000256" key="8">
    <source>
        <dbReference type="RuleBase" id="RU363032"/>
    </source>
</evidence>
<dbReference type="InterPro" id="IPR053385">
    <property type="entry name" value="ABC_transport_permease"/>
</dbReference>
<dbReference type="AlphaFoldDB" id="A0A564W488"/>
<feature type="transmembrane region" description="Helical" evidence="8">
    <location>
        <begin position="151"/>
        <end position="170"/>
    </location>
</feature>
<protein>
    <submittedName>
        <fullName evidence="10">Nickel transport system permease protein NikC</fullName>
    </submittedName>
</protein>
<accession>A0A564W488</accession>
<evidence type="ECO:0000256" key="7">
    <source>
        <dbReference type="ARBA" id="ARBA00024202"/>
    </source>
</evidence>
<dbReference type="Pfam" id="PF00528">
    <property type="entry name" value="BPD_transp_1"/>
    <property type="match status" value="1"/>
</dbReference>
<keyword evidence="5 8" id="KW-1133">Transmembrane helix</keyword>
<feature type="transmembrane region" description="Helical" evidence="8">
    <location>
        <begin position="123"/>
        <end position="145"/>
    </location>
</feature>
<dbReference type="InterPro" id="IPR025966">
    <property type="entry name" value="OppC_N"/>
</dbReference>
<evidence type="ECO:0000313" key="11">
    <source>
        <dbReference type="Proteomes" id="UP000408482"/>
    </source>
</evidence>
<proteinExistence type="inferred from homology"/>
<dbReference type="PANTHER" id="PTHR43386">
    <property type="entry name" value="OLIGOPEPTIDE TRANSPORT SYSTEM PERMEASE PROTEIN APPC"/>
    <property type="match status" value="1"/>
</dbReference>
<evidence type="ECO:0000256" key="3">
    <source>
        <dbReference type="ARBA" id="ARBA00022475"/>
    </source>
</evidence>
<name>A0A564W488_9FIRM</name>
<evidence type="ECO:0000256" key="4">
    <source>
        <dbReference type="ARBA" id="ARBA00022692"/>
    </source>
</evidence>
<dbReference type="PROSITE" id="PS50928">
    <property type="entry name" value="ABC_TM1"/>
    <property type="match status" value="1"/>
</dbReference>
<evidence type="ECO:0000256" key="5">
    <source>
        <dbReference type="ARBA" id="ARBA00022989"/>
    </source>
</evidence>
<evidence type="ECO:0000313" key="10">
    <source>
        <dbReference type="EMBL" id="VUX39398.1"/>
    </source>
</evidence>
<dbReference type="InterPro" id="IPR050366">
    <property type="entry name" value="BP-dependent_transpt_permease"/>
</dbReference>
<keyword evidence="11" id="KW-1185">Reference proteome</keyword>
<keyword evidence="6 8" id="KW-0472">Membrane</keyword>
<evidence type="ECO:0000259" key="9">
    <source>
        <dbReference type="PROSITE" id="PS50928"/>
    </source>
</evidence>
<gene>
    <name evidence="10" type="primary">nikC</name>
    <name evidence="10" type="ORF">RSSSTS7063_03686</name>
</gene>
<feature type="transmembrane region" description="Helical" evidence="8">
    <location>
        <begin position="205"/>
        <end position="238"/>
    </location>
</feature>
<dbReference type="SUPFAM" id="SSF161098">
    <property type="entry name" value="MetI-like"/>
    <property type="match status" value="1"/>
</dbReference>
<evidence type="ECO:0000256" key="2">
    <source>
        <dbReference type="ARBA" id="ARBA00022448"/>
    </source>
</evidence>
<dbReference type="GO" id="GO:0055085">
    <property type="term" value="P:transmembrane transport"/>
    <property type="evidence" value="ECO:0007669"/>
    <property type="project" value="InterPro"/>
</dbReference>
<dbReference type="Gene3D" id="1.10.3720.10">
    <property type="entry name" value="MetI-like"/>
    <property type="match status" value="1"/>
</dbReference>
<comment type="similarity">
    <text evidence="7">Belongs to the binding-protein-dependent transport system permease family. OppBC subfamily.</text>
</comment>
<dbReference type="RefSeq" id="WP_243121697.1">
    <property type="nucleotide sequence ID" value="NZ_CABHMX010000033.1"/>
</dbReference>
<dbReference type="GO" id="GO:0005886">
    <property type="term" value="C:plasma membrane"/>
    <property type="evidence" value="ECO:0007669"/>
    <property type="project" value="UniProtKB-SubCell"/>
</dbReference>
<dbReference type="Pfam" id="PF12911">
    <property type="entry name" value="OppC_N"/>
    <property type="match status" value="1"/>
</dbReference>
<reference evidence="10 11" key="1">
    <citation type="submission" date="2019-07" db="EMBL/GenBank/DDBJ databases">
        <authorList>
            <person name="Hibberd C M."/>
            <person name="Gehrig L. J."/>
            <person name="Chang H.-W."/>
            <person name="Venkatesh S."/>
        </authorList>
    </citation>
    <scope>NUCLEOTIDE SEQUENCE [LARGE SCALE GENOMIC DNA]</scope>
    <source>
        <strain evidence="10">Blautia_luti_SSTS_Bg7063</strain>
    </source>
</reference>
<dbReference type="EMBL" id="CABHNW010000096">
    <property type="protein sequence ID" value="VUX39398.1"/>
    <property type="molecule type" value="Genomic_DNA"/>
</dbReference>
<feature type="transmembrane region" description="Helical" evidence="8">
    <location>
        <begin position="258"/>
        <end position="277"/>
    </location>
</feature>
<dbReference type="InterPro" id="IPR035906">
    <property type="entry name" value="MetI-like_sf"/>
</dbReference>
<evidence type="ECO:0000256" key="1">
    <source>
        <dbReference type="ARBA" id="ARBA00004651"/>
    </source>
</evidence>
<dbReference type="InterPro" id="IPR000515">
    <property type="entry name" value="MetI-like"/>
</dbReference>
<feature type="transmembrane region" description="Helical" evidence="8">
    <location>
        <begin position="30"/>
        <end position="49"/>
    </location>
</feature>
<feature type="domain" description="ABC transmembrane type-1" evidence="9">
    <location>
        <begin position="88"/>
        <end position="277"/>
    </location>
</feature>
<organism evidence="10 11">
    <name type="scientific">Blautia luti</name>
    <dbReference type="NCBI Taxonomy" id="89014"/>
    <lineage>
        <taxon>Bacteria</taxon>
        <taxon>Bacillati</taxon>
        <taxon>Bacillota</taxon>
        <taxon>Clostridia</taxon>
        <taxon>Lachnospirales</taxon>
        <taxon>Lachnospiraceae</taxon>
        <taxon>Blautia</taxon>
    </lineage>
</organism>
<keyword evidence="2 8" id="KW-0813">Transport</keyword>
<dbReference type="PANTHER" id="PTHR43386:SF1">
    <property type="entry name" value="D,D-DIPEPTIDE TRANSPORT SYSTEM PERMEASE PROTEIN DDPC-RELATED"/>
    <property type="match status" value="1"/>
</dbReference>